<evidence type="ECO:0008006" key="3">
    <source>
        <dbReference type="Google" id="ProtNLM"/>
    </source>
</evidence>
<dbReference type="InterPro" id="IPR001888">
    <property type="entry name" value="Transposase_1"/>
</dbReference>
<proteinExistence type="predicted"/>
<dbReference type="Pfam" id="PF01359">
    <property type="entry name" value="Transposase_1"/>
    <property type="match status" value="1"/>
</dbReference>
<dbReference type="InterPro" id="IPR036397">
    <property type="entry name" value="RNaseH_sf"/>
</dbReference>
<dbReference type="EMBL" id="CAJNOJ010000030">
    <property type="protein sequence ID" value="CAF0886731.1"/>
    <property type="molecule type" value="Genomic_DNA"/>
</dbReference>
<dbReference type="Gene3D" id="3.30.420.10">
    <property type="entry name" value="Ribonuclease H-like superfamily/Ribonuclease H"/>
    <property type="match status" value="1"/>
</dbReference>
<gene>
    <name evidence="1" type="ORF">EDS130_LOCUS9066</name>
</gene>
<dbReference type="InterPro" id="IPR052709">
    <property type="entry name" value="Transposase-MT_Hybrid"/>
</dbReference>
<dbReference type="Proteomes" id="UP000663852">
    <property type="component" value="Unassembled WGS sequence"/>
</dbReference>
<dbReference type="OrthoDB" id="616263at2759"/>
<name>A0A813YNV6_ADIRI</name>
<dbReference type="PANTHER" id="PTHR46060">
    <property type="entry name" value="MARINER MOS1 TRANSPOSASE-LIKE PROTEIN"/>
    <property type="match status" value="1"/>
</dbReference>
<organism evidence="1 2">
    <name type="scientific">Adineta ricciae</name>
    <name type="common">Rotifer</name>
    <dbReference type="NCBI Taxonomy" id="249248"/>
    <lineage>
        <taxon>Eukaryota</taxon>
        <taxon>Metazoa</taxon>
        <taxon>Spiralia</taxon>
        <taxon>Gnathifera</taxon>
        <taxon>Rotifera</taxon>
        <taxon>Eurotatoria</taxon>
        <taxon>Bdelloidea</taxon>
        <taxon>Adinetida</taxon>
        <taxon>Adinetidae</taxon>
        <taxon>Adineta</taxon>
    </lineage>
</organism>
<dbReference type="GO" id="GO:0003676">
    <property type="term" value="F:nucleic acid binding"/>
    <property type="evidence" value="ECO:0007669"/>
    <property type="project" value="InterPro"/>
</dbReference>
<comment type="caution">
    <text evidence="1">The sequence shown here is derived from an EMBL/GenBank/DDBJ whole genome shotgun (WGS) entry which is preliminary data.</text>
</comment>
<dbReference type="PANTHER" id="PTHR46060:SF1">
    <property type="entry name" value="MARINER MOS1 TRANSPOSASE-LIKE PROTEIN"/>
    <property type="match status" value="1"/>
</dbReference>
<protein>
    <recommendedName>
        <fullName evidence="3">Transposase</fullName>
    </recommendedName>
</protein>
<evidence type="ECO:0000313" key="1">
    <source>
        <dbReference type="EMBL" id="CAF0886731.1"/>
    </source>
</evidence>
<evidence type="ECO:0000313" key="2">
    <source>
        <dbReference type="Proteomes" id="UP000663852"/>
    </source>
</evidence>
<dbReference type="AlphaFoldDB" id="A0A813YNV6"/>
<sequence length="126" mass="14747">MLSVWWVVKGIIHWDILPIGCIVTVDLYCQQLDRVVAKLHGKQDRIYFPHDNARPHVAKLTHKKLLKLEWITLPHPSYSPDLAPTDYHFFRSLSNYLGEKKFDDENDLRAELANPVSSKHLVSYQR</sequence>
<reference evidence="1" key="1">
    <citation type="submission" date="2021-02" db="EMBL/GenBank/DDBJ databases">
        <authorList>
            <person name="Nowell W R."/>
        </authorList>
    </citation>
    <scope>NUCLEOTIDE SEQUENCE</scope>
</reference>
<accession>A0A813YNV6</accession>